<protein>
    <submittedName>
        <fullName evidence="1">Uncharacterized protein</fullName>
    </submittedName>
</protein>
<gene>
    <name evidence="1" type="ORF">UFOVP862_5</name>
</gene>
<accession>A0A6J5P6W4</accession>
<organism evidence="1">
    <name type="scientific">uncultured Caudovirales phage</name>
    <dbReference type="NCBI Taxonomy" id="2100421"/>
    <lineage>
        <taxon>Viruses</taxon>
        <taxon>Duplodnaviria</taxon>
        <taxon>Heunggongvirae</taxon>
        <taxon>Uroviricota</taxon>
        <taxon>Caudoviricetes</taxon>
        <taxon>Peduoviridae</taxon>
        <taxon>Maltschvirus</taxon>
        <taxon>Maltschvirus maltsch</taxon>
    </lineage>
</organism>
<proteinExistence type="predicted"/>
<sequence>MIPIRKYDTEYWRSTSAGLQREVDHFRDKASLQGNIIQTIARRIEGICDEVSAGRLNESDALQRLNNLAQLVFRTIESEQRANAVK</sequence>
<reference evidence="1" key="1">
    <citation type="submission" date="2020-04" db="EMBL/GenBank/DDBJ databases">
        <authorList>
            <person name="Chiriac C."/>
            <person name="Salcher M."/>
            <person name="Ghai R."/>
            <person name="Kavagutti S V."/>
        </authorList>
    </citation>
    <scope>NUCLEOTIDE SEQUENCE</scope>
</reference>
<dbReference type="EMBL" id="LR796813">
    <property type="protein sequence ID" value="CAB4167253.1"/>
    <property type="molecule type" value="Genomic_DNA"/>
</dbReference>
<name>A0A6J5P6W4_9CAUD</name>
<evidence type="ECO:0000313" key="1">
    <source>
        <dbReference type="EMBL" id="CAB4167253.1"/>
    </source>
</evidence>